<dbReference type="SUPFAM" id="SSF64182">
    <property type="entry name" value="DHH phosphoesterases"/>
    <property type="match status" value="1"/>
</dbReference>
<evidence type="ECO:0000313" key="1">
    <source>
        <dbReference type="EMBL" id="OGE10324.1"/>
    </source>
</evidence>
<proteinExistence type="predicted"/>
<dbReference type="Proteomes" id="UP000179227">
    <property type="component" value="Unassembled WGS sequence"/>
</dbReference>
<dbReference type="AlphaFoldDB" id="A0A1F5I1Q2"/>
<dbReference type="EMBL" id="MFBS01000011">
    <property type="protein sequence ID" value="OGE10324.1"/>
    <property type="molecule type" value="Genomic_DNA"/>
</dbReference>
<dbReference type="InterPro" id="IPR038763">
    <property type="entry name" value="DHH_sf"/>
</dbReference>
<gene>
    <name evidence="1" type="ORF">A3A60_04770</name>
</gene>
<reference evidence="1 2" key="1">
    <citation type="journal article" date="2016" name="Nat. Commun.">
        <title>Thousands of microbial genomes shed light on interconnected biogeochemical processes in an aquifer system.</title>
        <authorList>
            <person name="Anantharaman K."/>
            <person name="Brown C.T."/>
            <person name="Hug L.A."/>
            <person name="Sharon I."/>
            <person name="Castelle C.J."/>
            <person name="Probst A.J."/>
            <person name="Thomas B.C."/>
            <person name="Singh A."/>
            <person name="Wilkins M.J."/>
            <person name="Karaoz U."/>
            <person name="Brodie E.L."/>
            <person name="Williams K.H."/>
            <person name="Hubbard S.S."/>
            <person name="Banfield J.F."/>
        </authorList>
    </citation>
    <scope>NUCLEOTIDE SEQUENCE [LARGE SCALE GENOMIC DNA]</scope>
</reference>
<sequence length="281" mass="31594">MAQKIIVTHISPDFDGIPAIWLLKKFHPDFSDARVELIPAGNHTYNNQPVDSNVDVVHVDAGGGRFDHHDTNDFTCGAKLVHEWLVKEGYVKEDDEALVRLVQVLTELDHGWDSYKWCEPASDRWEFAAHNLLSGLKMVYGKKVEKQMEWTFDTLEAAYALLKSKVAAEKEIAEGLKFKTRWGEGVAVVTKNDGVMDVGIKNGYAVVVRKDPTEGYVRITGNNMHNVDLTKAYNEIVGKDKVGNWFLHASKVLLRNGSTRNPTMKATKMTVEEVVKILEKA</sequence>
<dbReference type="STRING" id="1797729.A3A60_04770"/>
<protein>
    <submittedName>
        <fullName evidence="1">Uncharacterized protein</fullName>
    </submittedName>
</protein>
<comment type="caution">
    <text evidence="1">The sequence shown here is derived from an EMBL/GenBank/DDBJ whole genome shotgun (WGS) entry which is preliminary data.</text>
</comment>
<accession>A0A1F5I1Q2</accession>
<organism evidence="1 2">
    <name type="scientific">Candidatus Curtissbacteria bacterium RIFCSPLOWO2_01_FULL_42_26</name>
    <dbReference type="NCBI Taxonomy" id="1797729"/>
    <lineage>
        <taxon>Bacteria</taxon>
        <taxon>Candidatus Curtissiibacteriota</taxon>
    </lineage>
</organism>
<evidence type="ECO:0000313" key="2">
    <source>
        <dbReference type="Proteomes" id="UP000179227"/>
    </source>
</evidence>
<name>A0A1F5I1Q2_9BACT</name>